<dbReference type="RefSeq" id="WP_120788901.1">
    <property type="nucleotide sequence ID" value="NZ_CP032624.1"/>
</dbReference>
<evidence type="ECO:0000313" key="3">
    <source>
        <dbReference type="Proteomes" id="UP000275069"/>
    </source>
</evidence>
<reference evidence="2 3" key="1">
    <citation type="submission" date="2018-09" db="EMBL/GenBank/DDBJ databases">
        <title>Genome sequencing of strain 2DFW10M-5.</title>
        <authorList>
            <person name="Heo J."/>
            <person name="Kim S.-J."/>
            <person name="Kwon S.-W."/>
        </authorList>
    </citation>
    <scope>NUCLEOTIDE SEQUENCE [LARGE SCALE GENOMIC DNA]</scope>
    <source>
        <strain evidence="2 3">2DFW10M-5</strain>
    </source>
</reference>
<feature type="region of interest" description="Disordered" evidence="1">
    <location>
        <begin position="493"/>
        <end position="514"/>
    </location>
</feature>
<protein>
    <submittedName>
        <fullName evidence="2">Uncharacterized protein</fullName>
    </submittedName>
</protein>
<organism evidence="2 3">
    <name type="scientific">Gryllotalpicola protaetiae</name>
    <dbReference type="NCBI Taxonomy" id="2419771"/>
    <lineage>
        <taxon>Bacteria</taxon>
        <taxon>Bacillati</taxon>
        <taxon>Actinomycetota</taxon>
        <taxon>Actinomycetes</taxon>
        <taxon>Micrococcales</taxon>
        <taxon>Microbacteriaceae</taxon>
        <taxon>Gryllotalpicola</taxon>
    </lineage>
</organism>
<keyword evidence="3" id="KW-1185">Reference proteome</keyword>
<name>A0A387BQJ8_9MICO</name>
<evidence type="ECO:0000313" key="2">
    <source>
        <dbReference type="EMBL" id="AYG03369.1"/>
    </source>
</evidence>
<dbReference type="OrthoDB" id="7051116at2"/>
<feature type="compositionally biased region" description="Polar residues" evidence="1">
    <location>
        <begin position="493"/>
        <end position="511"/>
    </location>
</feature>
<evidence type="ECO:0000256" key="1">
    <source>
        <dbReference type="SAM" id="MobiDB-lite"/>
    </source>
</evidence>
<dbReference type="Proteomes" id="UP000275069">
    <property type="component" value="Chromosome"/>
</dbReference>
<gene>
    <name evidence="2" type="ORF">D7I44_07375</name>
</gene>
<accession>A0A387BQJ8</accession>
<dbReference type="KEGG" id="gry:D7I44_07375"/>
<proteinExistence type="predicted"/>
<sequence length="2296" mass="240062">MSLWDQLPGSAQNGGALSELENVLNDVDDDGTPDTVTDDDGTWKSWTKTYSAQDGLSLLGFGGEAGSGSTTPIEFLDPNITIEVGLHQAGGADDGGWRVTLTSPIVAIHAPFLTPAMYDVANARLTQDTSTKNVSFIVPALKLRLKQLAGASVDFKVLSAATTSTQVDDVYDLVRMDPPYALIGPSDAVGFGFRSAVLDLSGVAGPSGVPAGARVMPDDWQGLYLPEVRLFVQPNGLDGLAVTAAAKDLWIGIGASAGVTGVFEAEVVNALKLSVSAHVLNQTGGYVPVSINDDGSDDLSGTATVPADCTLFIDTHGGSGANSVTITPGGAAAVIGTRASIHTDAGGQTITVTVNDAAAGLTKHLTLHFTLDTSAAGGSGGSAKAYGVTPTGTNTQFHLFLDSSDPVRVGVRETLPVGATFAWTSSSVPITGPTNEASVTLDASALTAGNPLRSDLTLTISGAPSVVSDCFFAFDHPKPAEMPGTNVNWALNPANTKDSKSPSHTQQASSRSYKEAAADLAQTIPLSTALTVDGYASWENEQDQYNLDLSNRRRDALIAILHDAGFTAVTATSTPGQGFGSANAHAGTAPRPGADTVPEEGDGFWWLARAWAQPGPGQTVTGTFTADETDWAGDVQQQDQTPQKPPQPSCFHRIGVRVELLRSTFIRAEVWGEFDLSGAADQSAPGLGLTDQQHQDNPADGIVDFLVRLRISEDREAWEVDAEFKAHDKDKDGLYQRKRGDGIPDLVLDAVGALAILAPLTAAVSSLSPAGGAVVALGEMVLGGAGLISTQQLTLYGGSLVVSDGIVSADGSTGDAAAGYKVSVFFDVETKFAFDLKIIRTADGKFMSTRYKAIGVAAEWGAASDPDFKPLAVFDPSKGYTIDAPDGSLTAVSPLDEILRIFGFKVSHDNPFFVEVQFGLGIELGIITIDTATVRADFHGSGAPDISISRLSATLDVPNVLHGTGYVSITDQQISGGFDVQVTSVNIRIAATLTIHPDPDGGPAIGILFGAEVDFPAPILLGSSGLGIYGFLGGMGINFARSYDETAELPALDWAMTHLRQNDLFTDQAWHYDKDNYSFGAGIVLGTADGGFTLHLKGVLLISVPGPDITLLAKADIISAGLPSVTGDTTATIVAVIDVDFGRGTILIALRVQYDVGGLLSVTIPVTAFFDTNTNGHWYVELGSYEHPATVKVLDAFTGSGYLEVHGDGIHLPTQPPLGADGLAFATGFHFDAVLMGSKAIGLYLECAAGFDAILAPDPLYIGGIIYVSGELRLWIIGISASAKLVVIYQGKDDSLYVHGEVHGKVDLFFFSIEGSVELTIGTDPGDPPPTVQPLVTGVEFVARTIQVMVEGSADLDTGKPVDGILSKAVENDASALPVVPIDAIPVLSFLTPAKTDAANILGGVLGSYAGAPSNPWLQIGDHWWRYEVTAVRLTGGALIPPLTPGDSAASVWWVQQPDAGQGIQLQLALLDWIPDPHPSAVPYGESLTKTVDHRWGLLCAKAADSAPVLWTFDEQPLGASASGWHLTGIPWPDDPGTVRSSAPRTQLFVHELWRIAPAIDQLQGTGPALVIGDAVPCFNRARLDGVKAVSAWGQNQPVGLSTHAALDGTAALDALDAHLAAGGTLQDFPAAFQATAWKPSTVSAFARAAASTTRLTPMTAAAGAAGAARAVAVPDAGCFGEVLRSPQHDLTEPAPGRSPEIVEAVKQAWAAASFTPDALKDAVALDAGTRLGDDTFEDVGVLLLLPRIGLEYGLVVSSRDAEGNEVASHRVSQADIVSSSNPIPAHWLDPNGPWADPVSRAGYLGARLAQAGGLLFAYVHLDKLDGKVARVVVGWKRNDVKLPVMPPFYVVAAQAVLLSEVEGHSWDIETLNSDQQALDTALTQPAGSEPLLTPGQTYHVEIDWTAAWISAAAHPGQPAPGDTPDDSTSTTQSFGFVTEPVATKPSDVATDLSPWVLGTVPSKNETGLFTHAGVSLTFSSQRVATLFDAYGLELYAVVHAASGIHPRLADQPDVSVPQVPIGGDSPYATIGEVFGVTTAWQEAAENTATQAGCLDEDNFNHDEFTMTLPYVFEPLTEYLLDVHARLKGDTGAGDIVYRVPFKTGRFSDEADFAAFVGPAPAEGRGVLTPAALGTLHDQVTGTDLDQAFESAGLGAPQVPGFPRLQVLWSTDATPQPVAVVIESSEELVRARLAPQQATPTPNPDPSHHYWKISPYEWLEVAASVTPPLGGELPAAPVDRVAVGPGGTRVIVFLGSSARGTRLKLDLVSTPLPGGTSTRTPLLSVGLLAAPWEDED</sequence>
<dbReference type="EMBL" id="CP032624">
    <property type="protein sequence ID" value="AYG03369.1"/>
    <property type="molecule type" value="Genomic_DNA"/>
</dbReference>